<dbReference type="AlphaFoldDB" id="A0A1A7QZR7"/>
<dbReference type="Proteomes" id="UP000248987">
    <property type="component" value="Unassembled WGS sequence"/>
</dbReference>
<evidence type="ECO:0000313" key="2">
    <source>
        <dbReference type="Proteomes" id="UP000248987"/>
    </source>
</evidence>
<reference evidence="1 2" key="1">
    <citation type="submission" date="2018-06" db="EMBL/GenBank/DDBJ databases">
        <title>Genomic Encyclopedia of Archaeal and Bacterial Type Strains, Phase II (KMG-II): from individual species to whole genera.</title>
        <authorList>
            <person name="Goeker M."/>
        </authorList>
    </citation>
    <scope>NUCLEOTIDE SEQUENCE [LARGE SCALE GENOMIC DNA]</scope>
    <source>
        <strain evidence="1 2">DSM 12408</strain>
    </source>
</reference>
<dbReference type="STRING" id="49280.A9996_12215"/>
<keyword evidence="2" id="KW-1185">Reference proteome</keyword>
<evidence type="ECO:0008006" key="3">
    <source>
        <dbReference type="Google" id="ProtNLM"/>
    </source>
</evidence>
<dbReference type="OrthoDB" id="1144611at2"/>
<sequence>MRFEESIYFSLLPHNKLEFSFGNYYLFDNFVISELHEGIHFDWDKILEVIGALIDYYGEQIEIAYISNRVDSYSLEPQLWHKFHEEFDFIVAIATVAYNDFGYYTASIEKQFAQISLKRCEELPEAMDWVKNLKEFRRN</sequence>
<dbReference type="RefSeq" id="WP_066435280.1">
    <property type="nucleotide sequence ID" value="NZ_LZRN01000025.1"/>
</dbReference>
<evidence type="ECO:0000313" key="1">
    <source>
        <dbReference type="EMBL" id="RAJ26544.1"/>
    </source>
</evidence>
<protein>
    <recommendedName>
        <fullName evidence="3">SpoIIAA-like protein</fullName>
    </recommendedName>
</protein>
<accession>A0A1A7QZR7</accession>
<dbReference type="EMBL" id="QLLQ01000002">
    <property type="protein sequence ID" value="RAJ26544.1"/>
    <property type="molecule type" value="Genomic_DNA"/>
</dbReference>
<name>A0A1A7QZR7_9FLAO</name>
<gene>
    <name evidence="1" type="ORF">LX77_00794</name>
</gene>
<organism evidence="1 2">
    <name type="scientific">Gelidibacter algens</name>
    <dbReference type="NCBI Taxonomy" id="49280"/>
    <lineage>
        <taxon>Bacteria</taxon>
        <taxon>Pseudomonadati</taxon>
        <taxon>Bacteroidota</taxon>
        <taxon>Flavobacteriia</taxon>
        <taxon>Flavobacteriales</taxon>
        <taxon>Flavobacteriaceae</taxon>
        <taxon>Gelidibacter</taxon>
    </lineage>
</organism>
<proteinExistence type="predicted"/>
<comment type="caution">
    <text evidence="1">The sequence shown here is derived from an EMBL/GenBank/DDBJ whole genome shotgun (WGS) entry which is preliminary data.</text>
</comment>